<dbReference type="Pfam" id="PF02498">
    <property type="entry name" value="Bro-N"/>
    <property type="match status" value="1"/>
</dbReference>
<dbReference type="GO" id="GO:0003677">
    <property type="term" value="F:DNA binding"/>
    <property type="evidence" value="ECO:0007669"/>
    <property type="project" value="InterPro"/>
</dbReference>
<reference evidence="3 5" key="1">
    <citation type="journal article" date="2016" name="Plant Dis.">
        <title>Improved production of propionic acid using genome shuffling.</title>
        <authorList>
            <person name="Luna-Flores C.H."/>
            <person name="Palfreyman R.W."/>
            <person name="Kromer J.O."/>
            <person name="Nielsen L.K."/>
            <person name="Marcellin E."/>
        </authorList>
    </citation>
    <scope>NUCLEOTIDE SEQUENCE [LARGE SCALE GENOMIC DNA]</scope>
    <source>
        <strain evidence="3 5">F3E8</strain>
    </source>
</reference>
<evidence type="ECO:0000313" key="2">
    <source>
        <dbReference type="EMBL" id="AMS06486.1"/>
    </source>
</evidence>
<dbReference type="RefSeq" id="WP_062820326.1">
    <property type="nucleotide sequence ID" value="NZ_CP014352.1"/>
</dbReference>
<dbReference type="PROSITE" id="PS51750">
    <property type="entry name" value="BRO_N"/>
    <property type="match status" value="1"/>
</dbReference>
<reference evidence="2 4" key="2">
    <citation type="submission" date="2016-02" db="EMBL/GenBank/DDBJ databases">
        <title>Complete Genome Sequence of Propionibacterium acidipropionici ATCC 55737.</title>
        <authorList>
            <person name="Luna Flores C.H."/>
            <person name="Nielsen L.K."/>
            <person name="Marcellin E."/>
        </authorList>
    </citation>
    <scope>NUCLEOTIDE SEQUENCE [LARGE SCALE GENOMIC DNA]</scope>
    <source>
        <strain evidence="2 4">ATCC 55737</strain>
    </source>
</reference>
<dbReference type="Proteomes" id="UP000075221">
    <property type="component" value="Chromosome"/>
</dbReference>
<evidence type="ECO:0000313" key="4">
    <source>
        <dbReference type="Proteomes" id="UP000075221"/>
    </source>
</evidence>
<dbReference type="PANTHER" id="PTHR36180">
    <property type="entry name" value="DNA-BINDING PROTEIN-RELATED-RELATED"/>
    <property type="match status" value="1"/>
</dbReference>
<evidence type="ECO:0000313" key="3">
    <source>
        <dbReference type="EMBL" id="AOZ47934.1"/>
    </source>
</evidence>
<dbReference type="Pfam" id="PF03374">
    <property type="entry name" value="ANT"/>
    <property type="match status" value="1"/>
</dbReference>
<evidence type="ECO:0000259" key="1">
    <source>
        <dbReference type="PROSITE" id="PS51750"/>
    </source>
</evidence>
<dbReference type="InterPro" id="IPR005039">
    <property type="entry name" value="Ant_C"/>
</dbReference>
<dbReference type="Proteomes" id="UP000178666">
    <property type="component" value="Chromosome"/>
</dbReference>
<dbReference type="PANTHER" id="PTHR36180:SF2">
    <property type="entry name" value="BRO FAMILY PROTEIN"/>
    <property type="match status" value="1"/>
</dbReference>
<feature type="domain" description="Bro-N" evidence="1">
    <location>
        <begin position="1"/>
        <end position="105"/>
    </location>
</feature>
<sequence length="273" mass="30033">MADLIPFTYDDHPVRVLTIDGEPWFVLTDLCKVLGISNARDTASRLDPDGVGTADIIDSMGRPQQVNVVNEAGMYEVVFLSRKPGAKTFKRWVTGTVLPQIRKTGSYGTPALPDLTSLEGISAILDAGKAALNRAQEAERRALALEGPAAERDLYRSSAGLQLIGDVANRFKTYAADRWPDLKVKHQDVWDHAGRLGIVIRGNTVRHNQPTAQAIENGWAKPAETLVETKNHGTRREVHTRLTVKGETRLWDGLVSYAAEHNTLTITKEPAHV</sequence>
<gene>
    <name evidence="3" type="ORF">A8L58_15970</name>
    <name evidence="2" type="ORF">AXH35_14515</name>
</gene>
<organism evidence="2 4">
    <name type="scientific">Acidipropionibacterium acidipropionici</name>
    <dbReference type="NCBI Taxonomy" id="1748"/>
    <lineage>
        <taxon>Bacteria</taxon>
        <taxon>Bacillati</taxon>
        <taxon>Actinomycetota</taxon>
        <taxon>Actinomycetes</taxon>
        <taxon>Propionibacteriales</taxon>
        <taxon>Propionibacteriaceae</taxon>
        <taxon>Acidipropionibacterium</taxon>
    </lineage>
</organism>
<proteinExistence type="predicted"/>
<dbReference type="AlphaFoldDB" id="A0AAC8YGX8"/>
<dbReference type="SMART" id="SM01040">
    <property type="entry name" value="Bro-N"/>
    <property type="match status" value="1"/>
</dbReference>
<keyword evidence="5" id="KW-1185">Reference proteome</keyword>
<name>A0AAC8YGX8_9ACTN</name>
<dbReference type="InterPro" id="IPR003497">
    <property type="entry name" value="BRO_N_domain"/>
</dbReference>
<dbReference type="EMBL" id="CP014352">
    <property type="protein sequence ID" value="AMS06486.1"/>
    <property type="molecule type" value="Genomic_DNA"/>
</dbReference>
<accession>A0AAC8YGX8</accession>
<dbReference type="EMBL" id="CP015970">
    <property type="protein sequence ID" value="AOZ47934.1"/>
    <property type="molecule type" value="Genomic_DNA"/>
</dbReference>
<evidence type="ECO:0000313" key="5">
    <source>
        <dbReference type="Proteomes" id="UP000178666"/>
    </source>
</evidence>
<protein>
    <recommendedName>
        <fullName evidence="1">Bro-N domain-containing protein</fullName>
    </recommendedName>
</protein>